<dbReference type="FunFam" id="2.10.90.10:FF:000001">
    <property type="entry name" value="Bone morphogenetic protein 4"/>
    <property type="match status" value="1"/>
</dbReference>
<dbReference type="InterPro" id="IPR015615">
    <property type="entry name" value="TGF-beta-rel"/>
</dbReference>
<evidence type="ECO:0000256" key="1">
    <source>
        <dbReference type="ARBA" id="ARBA00004613"/>
    </source>
</evidence>
<feature type="chain" id="PRO_5029558115" evidence="10">
    <location>
        <begin position="23"/>
        <end position="433"/>
    </location>
</feature>
<dbReference type="InterPro" id="IPR017948">
    <property type="entry name" value="TGFb_CS"/>
</dbReference>
<evidence type="ECO:0000256" key="8">
    <source>
        <dbReference type="RuleBase" id="RU000354"/>
    </source>
</evidence>
<keyword evidence="7" id="KW-0325">Glycoprotein</keyword>
<evidence type="ECO:0000256" key="4">
    <source>
        <dbReference type="ARBA" id="ARBA00022729"/>
    </source>
</evidence>
<feature type="domain" description="TGF-beta family profile" evidence="11">
    <location>
        <begin position="321"/>
        <end position="433"/>
    </location>
</feature>
<organism evidence="12 13">
    <name type="scientific">Corythaixoides concolor</name>
    <name type="common">Grey go-away-bird</name>
    <dbReference type="NCBI Taxonomy" id="103956"/>
    <lineage>
        <taxon>Eukaryota</taxon>
        <taxon>Metazoa</taxon>
        <taxon>Chordata</taxon>
        <taxon>Craniata</taxon>
        <taxon>Vertebrata</taxon>
        <taxon>Euteleostomi</taxon>
        <taxon>Archelosauria</taxon>
        <taxon>Archosauria</taxon>
        <taxon>Dinosauria</taxon>
        <taxon>Saurischia</taxon>
        <taxon>Theropoda</taxon>
        <taxon>Coelurosauria</taxon>
        <taxon>Aves</taxon>
        <taxon>Neognathae</taxon>
        <taxon>Neoaves</taxon>
        <taxon>Otidimorphae</taxon>
        <taxon>Musophagiformes</taxon>
        <taxon>Musophagidae</taxon>
        <taxon>Corythaixoides</taxon>
    </lineage>
</organism>
<dbReference type="InterPro" id="IPR001839">
    <property type="entry name" value="TGF-b_C"/>
</dbReference>
<dbReference type="PANTHER" id="PTHR11848:SF157">
    <property type="entry name" value="GROWTH_DIFFERENTIATION FACTOR 2"/>
    <property type="match status" value="1"/>
</dbReference>
<feature type="non-terminal residue" evidence="12">
    <location>
        <position position="433"/>
    </location>
</feature>
<dbReference type="CDD" id="cd19400">
    <property type="entry name" value="TGF_beta_BMP9"/>
    <property type="match status" value="1"/>
</dbReference>
<dbReference type="PROSITE" id="PS00250">
    <property type="entry name" value="TGF_BETA_1"/>
    <property type="match status" value="1"/>
</dbReference>
<dbReference type="OrthoDB" id="5987191at2759"/>
<reference evidence="12 13" key="1">
    <citation type="submission" date="2019-09" db="EMBL/GenBank/DDBJ databases">
        <title>Bird 10,000 Genomes (B10K) Project - Family phase.</title>
        <authorList>
            <person name="Zhang G."/>
        </authorList>
    </citation>
    <scope>NUCLEOTIDE SEQUENCE [LARGE SCALE GENOMIC DNA]</scope>
    <source>
        <strain evidence="12">B10K-DU-011-20</strain>
        <tissue evidence="12">Muscle</tissue>
    </source>
</reference>
<dbReference type="EMBL" id="VXAM01000436">
    <property type="protein sequence ID" value="NXJ94852.1"/>
    <property type="molecule type" value="Genomic_DNA"/>
</dbReference>
<dbReference type="PROSITE" id="PS51362">
    <property type="entry name" value="TGF_BETA_2"/>
    <property type="match status" value="1"/>
</dbReference>
<feature type="signal peptide" evidence="10">
    <location>
        <begin position="1"/>
        <end position="22"/>
    </location>
</feature>
<dbReference type="SUPFAM" id="SSF57501">
    <property type="entry name" value="Cystine-knot cytokines"/>
    <property type="match status" value="1"/>
</dbReference>
<dbReference type="Gene3D" id="2.10.90.10">
    <property type="entry name" value="Cystine-knot cytokines"/>
    <property type="match status" value="1"/>
</dbReference>
<feature type="non-terminal residue" evidence="12">
    <location>
        <position position="1"/>
    </location>
</feature>
<dbReference type="GO" id="GO:0030509">
    <property type="term" value="P:BMP signaling pathway"/>
    <property type="evidence" value="ECO:0007669"/>
    <property type="project" value="TreeGrafter"/>
</dbReference>
<evidence type="ECO:0000259" key="11">
    <source>
        <dbReference type="PROSITE" id="PS51362"/>
    </source>
</evidence>
<evidence type="ECO:0000313" key="12">
    <source>
        <dbReference type="EMBL" id="NXJ94852.1"/>
    </source>
</evidence>
<sequence>MHYFGVLAALSVFNIIACLTRGKPLEDWDKLSAMGKSDAHFHDPGEGEDETHFNFKSFLENMKPDLLRSLNLSRVPSQVKTKEEPPQFMIDLYNRYAADKSSIPASNIVRSFSTEGRRSPKYMGLEFLKKYMDNGKIYLEMGSQACLNLKKFKIPVIYISCHREVGSLSRPEGNMVIYDVLDGDHWENSESTKSFLVSHNIQECGWEMFEVSSAVKRWVRADKLKTKNKLEVVIESKALGGFTCGKLDISVTPDTKNLPLLIVFSNDRSNGTKETKVELREMIVHEQESVLKKLGKNTTSSEEEEQAEENAITGPHQHSSRSKRSIGANHCRRTSLHVNFEEIGWDSWIIAPKDYEAFECKGGCFFPLTDNVTPTKHAIVQTLVHLQNPKKASKACCVPTKLDSISILYKDDAGVPTLIYNYEGMKVAECGCR</sequence>
<dbReference type="Pfam" id="PF00019">
    <property type="entry name" value="TGF_beta"/>
    <property type="match status" value="1"/>
</dbReference>
<evidence type="ECO:0000256" key="10">
    <source>
        <dbReference type="SAM" id="SignalP"/>
    </source>
</evidence>
<dbReference type="SMART" id="SM00204">
    <property type="entry name" value="TGFB"/>
    <property type="match status" value="1"/>
</dbReference>
<dbReference type="GO" id="GO:0005125">
    <property type="term" value="F:cytokine activity"/>
    <property type="evidence" value="ECO:0007669"/>
    <property type="project" value="TreeGrafter"/>
</dbReference>
<proteinExistence type="inferred from homology"/>
<evidence type="ECO:0000256" key="2">
    <source>
        <dbReference type="ARBA" id="ARBA00006656"/>
    </source>
</evidence>
<dbReference type="InterPro" id="IPR029034">
    <property type="entry name" value="Cystine-knot_cytokine"/>
</dbReference>
<evidence type="ECO:0000256" key="7">
    <source>
        <dbReference type="ARBA" id="ARBA00023180"/>
    </source>
</evidence>
<evidence type="ECO:0000256" key="3">
    <source>
        <dbReference type="ARBA" id="ARBA00022525"/>
    </source>
</evidence>
<gene>
    <name evidence="12" type="primary">Dsl1</name>
    <name evidence="12" type="ORF">CORCON_R13993</name>
</gene>
<evidence type="ECO:0000256" key="5">
    <source>
        <dbReference type="ARBA" id="ARBA00023030"/>
    </source>
</evidence>
<evidence type="ECO:0000256" key="9">
    <source>
        <dbReference type="SAM" id="MobiDB-lite"/>
    </source>
</evidence>
<keyword evidence="5 8" id="KW-0339">Growth factor</keyword>
<name>A0A7L0FKG7_CORCN</name>
<keyword evidence="3" id="KW-0964">Secreted</keyword>
<comment type="similarity">
    <text evidence="2 8">Belongs to the TGF-beta family.</text>
</comment>
<keyword evidence="4 10" id="KW-0732">Signal</keyword>
<accession>A0A7L0FKG7</accession>
<dbReference type="Proteomes" id="UP000526942">
    <property type="component" value="Unassembled WGS sequence"/>
</dbReference>
<comment type="caution">
    <text evidence="12">The sequence shown here is derived from an EMBL/GenBank/DDBJ whole genome shotgun (WGS) entry which is preliminary data.</text>
</comment>
<dbReference type="PRINTS" id="PR00669">
    <property type="entry name" value="INHIBINA"/>
</dbReference>
<dbReference type="GO" id="GO:0008083">
    <property type="term" value="F:growth factor activity"/>
    <property type="evidence" value="ECO:0007669"/>
    <property type="project" value="UniProtKB-KW"/>
</dbReference>
<dbReference type="PANTHER" id="PTHR11848">
    <property type="entry name" value="TGF-BETA FAMILY"/>
    <property type="match status" value="1"/>
</dbReference>
<comment type="subcellular location">
    <subcellularLocation>
        <location evidence="1">Secreted</location>
    </subcellularLocation>
</comment>
<evidence type="ECO:0000313" key="13">
    <source>
        <dbReference type="Proteomes" id="UP000526942"/>
    </source>
</evidence>
<keyword evidence="6" id="KW-1015">Disulfide bond</keyword>
<evidence type="ECO:0000256" key="6">
    <source>
        <dbReference type="ARBA" id="ARBA00023157"/>
    </source>
</evidence>
<dbReference type="AlphaFoldDB" id="A0A7L0FKG7"/>
<feature type="region of interest" description="Disordered" evidence="9">
    <location>
        <begin position="294"/>
        <end position="326"/>
    </location>
</feature>
<protein>
    <submittedName>
        <fullName evidence="12">DSL1 protein</fullName>
    </submittedName>
</protein>
<keyword evidence="13" id="KW-1185">Reference proteome</keyword>
<dbReference type="GO" id="GO:0005615">
    <property type="term" value="C:extracellular space"/>
    <property type="evidence" value="ECO:0007669"/>
    <property type="project" value="TreeGrafter"/>
</dbReference>